<dbReference type="GO" id="GO:0031573">
    <property type="term" value="P:mitotic intra-S DNA damage checkpoint signaling"/>
    <property type="evidence" value="ECO:0007669"/>
    <property type="project" value="TreeGrafter"/>
</dbReference>
<dbReference type="GO" id="GO:0070182">
    <property type="term" value="F:DNA polymerase binding"/>
    <property type="evidence" value="ECO:0007669"/>
    <property type="project" value="TreeGrafter"/>
</dbReference>
<name>A0A0A9CXJ1_ARUDO</name>
<evidence type="ECO:0000256" key="3">
    <source>
        <dbReference type="ARBA" id="ARBA00022843"/>
    </source>
</evidence>
<dbReference type="PANTHER" id="PTHR32086:SF0">
    <property type="entry name" value="FANCONI ANEMIA GROUP D2 PROTEIN"/>
    <property type="match status" value="1"/>
</dbReference>
<protein>
    <submittedName>
        <fullName evidence="6">Uncharacterized protein</fullName>
    </submittedName>
</protein>
<evidence type="ECO:0000256" key="5">
    <source>
        <dbReference type="ARBA" id="ARBA00093456"/>
    </source>
</evidence>
<proteinExistence type="inferred from homology"/>
<organism evidence="6">
    <name type="scientific">Arundo donax</name>
    <name type="common">Giant reed</name>
    <name type="synonym">Donax arundinaceus</name>
    <dbReference type="NCBI Taxonomy" id="35708"/>
    <lineage>
        <taxon>Eukaryota</taxon>
        <taxon>Viridiplantae</taxon>
        <taxon>Streptophyta</taxon>
        <taxon>Embryophyta</taxon>
        <taxon>Tracheophyta</taxon>
        <taxon>Spermatophyta</taxon>
        <taxon>Magnoliopsida</taxon>
        <taxon>Liliopsida</taxon>
        <taxon>Poales</taxon>
        <taxon>Poaceae</taxon>
        <taxon>PACMAD clade</taxon>
        <taxon>Arundinoideae</taxon>
        <taxon>Arundineae</taxon>
        <taxon>Arundo</taxon>
    </lineage>
</organism>
<reference evidence="6" key="2">
    <citation type="journal article" date="2015" name="Data Brief">
        <title>Shoot transcriptome of the giant reed, Arundo donax.</title>
        <authorList>
            <person name="Barrero R.A."/>
            <person name="Guerrero F.D."/>
            <person name="Moolhuijzen P."/>
            <person name="Goolsby J.A."/>
            <person name="Tidwell J."/>
            <person name="Bellgard S.E."/>
            <person name="Bellgard M.I."/>
        </authorList>
    </citation>
    <scope>NUCLEOTIDE SEQUENCE</scope>
    <source>
        <tissue evidence="6">Shoot tissue taken approximately 20 cm above the soil surface</tissue>
    </source>
</reference>
<dbReference type="EMBL" id="GBRH01221688">
    <property type="protein sequence ID" value="JAD76207.1"/>
    <property type="molecule type" value="Transcribed_RNA"/>
</dbReference>
<evidence type="ECO:0000256" key="1">
    <source>
        <dbReference type="ARBA" id="ARBA00004123"/>
    </source>
</evidence>
<sequence>MQPLFLSLRKHLDGTVSMIKYGSESCRDNWNSHSSSAGNPDIPYVVVSRSSIATSVCKEVLGCYRKLLAIPDLLNQSNIVLVLVSFGF</sequence>
<dbReference type="GO" id="GO:0036297">
    <property type="term" value="P:interstrand cross-link repair"/>
    <property type="evidence" value="ECO:0007669"/>
    <property type="project" value="TreeGrafter"/>
</dbReference>
<accession>A0A0A9CXJ1</accession>
<dbReference type="InterPro" id="IPR029448">
    <property type="entry name" value="FANCD2"/>
</dbReference>
<reference evidence="6" key="1">
    <citation type="submission" date="2014-09" db="EMBL/GenBank/DDBJ databases">
        <authorList>
            <person name="Magalhaes I.L.F."/>
            <person name="Oliveira U."/>
            <person name="Santos F.R."/>
            <person name="Vidigal T.H.D.A."/>
            <person name="Brescovit A.D."/>
            <person name="Santos A.J."/>
        </authorList>
    </citation>
    <scope>NUCLEOTIDE SEQUENCE</scope>
    <source>
        <tissue evidence="6">Shoot tissue taken approximately 20 cm above the soil surface</tissue>
    </source>
</reference>
<evidence type="ECO:0000256" key="2">
    <source>
        <dbReference type="ARBA" id="ARBA00022499"/>
    </source>
</evidence>
<dbReference type="GO" id="GO:0000793">
    <property type="term" value="C:condensed chromosome"/>
    <property type="evidence" value="ECO:0007669"/>
    <property type="project" value="TreeGrafter"/>
</dbReference>
<keyword evidence="4" id="KW-0539">Nucleus</keyword>
<dbReference type="GO" id="GO:0007129">
    <property type="term" value="P:homologous chromosome pairing at meiosis"/>
    <property type="evidence" value="ECO:0007669"/>
    <property type="project" value="TreeGrafter"/>
</dbReference>
<dbReference type="GO" id="GO:0005634">
    <property type="term" value="C:nucleus"/>
    <property type="evidence" value="ECO:0007669"/>
    <property type="project" value="UniProtKB-SubCell"/>
</dbReference>
<dbReference type="AlphaFoldDB" id="A0A0A9CXJ1"/>
<comment type="subcellular location">
    <subcellularLocation>
        <location evidence="1">Nucleus</location>
    </subcellularLocation>
</comment>
<evidence type="ECO:0000256" key="4">
    <source>
        <dbReference type="ARBA" id="ARBA00023242"/>
    </source>
</evidence>
<evidence type="ECO:0000313" key="6">
    <source>
        <dbReference type="EMBL" id="JAD76207.1"/>
    </source>
</evidence>
<keyword evidence="3" id="KW-0832">Ubl conjugation</keyword>
<comment type="similarity">
    <text evidence="5">Belongs to the Fanconi anemia protein FANCD2 family.</text>
</comment>
<dbReference type="GO" id="GO:1990918">
    <property type="term" value="P:double-strand break repair involved in meiotic recombination"/>
    <property type="evidence" value="ECO:0007669"/>
    <property type="project" value="TreeGrafter"/>
</dbReference>
<keyword evidence="2" id="KW-1017">Isopeptide bond</keyword>
<dbReference type="PANTHER" id="PTHR32086">
    <property type="entry name" value="FANCONI ANEMIA GROUP D2 PROTEIN"/>
    <property type="match status" value="1"/>
</dbReference>